<proteinExistence type="predicted"/>
<dbReference type="Proteomes" id="UP001501207">
    <property type="component" value="Unassembled WGS sequence"/>
</dbReference>
<dbReference type="RefSeq" id="WP_344979304.1">
    <property type="nucleotide sequence ID" value="NZ_BAABFN010000005.1"/>
</dbReference>
<sequence>MLLDAIVTRKKTVARKPIDGRDHLMSLLKGISWRIVGTLDTIMISYIVTGRITLALSIGSIEVFTKIALFYFHDRAWELIRRKKSVNKDDV</sequence>
<keyword evidence="3" id="KW-1185">Reference proteome</keyword>
<feature type="domain" description="DUF2061" evidence="1">
    <location>
        <begin position="27"/>
        <end position="78"/>
    </location>
</feature>
<organism evidence="2 3">
    <name type="scientific">Compostibacter hankyongensis</name>
    <dbReference type="NCBI Taxonomy" id="1007089"/>
    <lineage>
        <taxon>Bacteria</taxon>
        <taxon>Pseudomonadati</taxon>
        <taxon>Bacteroidota</taxon>
        <taxon>Chitinophagia</taxon>
        <taxon>Chitinophagales</taxon>
        <taxon>Chitinophagaceae</taxon>
        <taxon>Compostibacter</taxon>
    </lineage>
</organism>
<evidence type="ECO:0000313" key="2">
    <source>
        <dbReference type="EMBL" id="GAA4312672.1"/>
    </source>
</evidence>
<dbReference type="InterPro" id="IPR018638">
    <property type="entry name" value="DUF2061_membrane"/>
</dbReference>
<dbReference type="EMBL" id="BAABFN010000005">
    <property type="protein sequence ID" value="GAA4312672.1"/>
    <property type="molecule type" value="Genomic_DNA"/>
</dbReference>
<protein>
    <recommendedName>
        <fullName evidence="1">DUF2061 domain-containing protein</fullName>
    </recommendedName>
</protein>
<comment type="caution">
    <text evidence="2">The sequence shown here is derived from an EMBL/GenBank/DDBJ whole genome shotgun (WGS) entry which is preliminary data.</text>
</comment>
<dbReference type="Pfam" id="PF09834">
    <property type="entry name" value="DUF2061"/>
    <property type="match status" value="1"/>
</dbReference>
<name>A0ABP8FWU3_9BACT</name>
<evidence type="ECO:0000259" key="1">
    <source>
        <dbReference type="Pfam" id="PF09834"/>
    </source>
</evidence>
<gene>
    <name evidence="2" type="ORF">GCM10023143_22490</name>
</gene>
<evidence type="ECO:0000313" key="3">
    <source>
        <dbReference type="Proteomes" id="UP001501207"/>
    </source>
</evidence>
<accession>A0ABP8FWU3</accession>
<reference evidence="3" key="1">
    <citation type="journal article" date="2019" name="Int. J. Syst. Evol. Microbiol.">
        <title>The Global Catalogue of Microorganisms (GCM) 10K type strain sequencing project: providing services to taxonomists for standard genome sequencing and annotation.</title>
        <authorList>
            <consortium name="The Broad Institute Genomics Platform"/>
            <consortium name="The Broad Institute Genome Sequencing Center for Infectious Disease"/>
            <person name="Wu L."/>
            <person name="Ma J."/>
        </authorList>
    </citation>
    <scope>NUCLEOTIDE SEQUENCE [LARGE SCALE GENOMIC DNA]</scope>
    <source>
        <strain evidence="3">JCM 17664</strain>
    </source>
</reference>